<proteinExistence type="predicted"/>
<evidence type="ECO:0000313" key="2">
    <source>
        <dbReference type="EMBL" id="CZT21236.1"/>
    </source>
</evidence>
<dbReference type="Proteomes" id="UP000225277">
    <property type="component" value="Unassembled WGS sequence"/>
</dbReference>
<sequence length="209" mass="23414">MPPSKSHADPFTTTSNGPPLRKTNASAASTRTRQQLFAPTLSRRPTSRTTPRIDDDVLPDSNSEQENSTRQRRHARRLRGGSPVEGRGGRARSKQQVEELEIVNRQPDGTYLLDGMSMGLLAAPTPVFGQDMADSADAMDAAIARRYFACGAHMSSNRRSTKHDEDLHAEFERERPEIQLRLREKALARLQDAKWMYEPVDRFQSSGVP</sequence>
<organism evidence="2 3">
    <name type="scientific">Ramularia collo-cygni</name>
    <dbReference type="NCBI Taxonomy" id="112498"/>
    <lineage>
        <taxon>Eukaryota</taxon>
        <taxon>Fungi</taxon>
        <taxon>Dikarya</taxon>
        <taxon>Ascomycota</taxon>
        <taxon>Pezizomycotina</taxon>
        <taxon>Dothideomycetes</taxon>
        <taxon>Dothideomycetidae</taxon>
        <taxon>Mycosphaerellales</taxon>
        <taxon>Mycosphaerellaceae</taxon>
        <taxon>Ramularia</taxon>
    </lineage>
</organism>
<feature type="compositionally biased region" description="Polar residues" evidence="1">
    <location>
        <begin position="11"/>
        <end position="37"/>
    </location>
</feature>
<dbReference type="RefSeq" id="XP_023628125.1">
    <property type="nucleotide sequence ID" value="XM_023772357.1"/>
</dbReference>
<name>A0A2D3VC07_9PEZI</name>
<feature type="compositionally biased region" description="Basic residues" evidence="1">
    <location>
        <begin position="70"/>
        <end position="79"/>
    </location>
</feature>
<accession>A0A2D3VC07</accession>
<evidence type="ECO:0000313" key="3">
    <source>
        <dbReference type="Proteomes" id="UP000225277"/>
    </source>
</evidence>
<gene>
    <name evidence="2" type="ORF">RCC_07099</name>
</gene>
<dbReference type="EMBL" id="FJUY01000011">
    <property type="protein sequence ID" value="CZT21236.1"/>
    <property type="molecule type" value="Genomic_DNA"/>
</dbReference>
<dbReference type="GeneID" id="35602219"/>
<keyword evidence="3" id="KW-1185">Reference proteome</keyword>
<evidence type="ECO:0000256" key="1">
    <source>
        <dbReference type="SAM" id="MobiDB-lite"/>
    </source>
</evidence>
<dbReference type="OrthoDB" id="3910509at2759"/>
<dbReference type="AlphaFoldDB" id="A0A2D3VC07"/>
<protein>
    <submittedName>
        <fullName evidence="2">Uncharacterized protein</fullName>
    </submittedName>
</protein>
<feature type="region of interest" description="Disordered" evidence="1">
    <location>
        <begin position="1"/>
        <end position="99"/>
    </location>
</feature>
<reference evidence="2 3" key="1">
    <citation type="submission" date="2016-03" db="EMBL/GenBank/DDBJ databases">
        <authorList>
            <person name="Ploux O."/>
        </authorList>
    </citation>
    <scope>NUCLEOTIDE SEQUENCE [LARGE SCALE GENOMIC DNA]</scope>
    <source>
        <strain evidence="2 3">URUG2</strain>
    </source>
</reference>
<feature type="compositionally biased region" description="Low complexity" evidence="1">
    <location>
        <begin position="39"/>
        <end position="50"/>
    </location>
</feature>